<organism evidence="1 2">
    <name type="scientific">Lelliottia amnigena</name>
    <name type="common">Enterobacter amnigenus</name>
    <dbReference type="NCBI Taxonomy" id="61646"/>
    <lineage>
        <taxon>Bacteria</taxon>
        <taxon>Pseudomonadati</taxon>
        <taxon>Pseudomonadota</taxon>
        <taxon>Gammaproteobacteria</taxon>
        <taxon>Enterobacterales</taxon>
        <taxon>Enterobacteriaceae</taxon>
        <taxon>Lelliottia</taxon>
    </lineage>
</organism>
<evidence type="ECO:0000313" key="1">
    <source>
        <dbReference type="EMBL" id="MEE9682590.1"/>
    </source>
</evidence>
<protein>
    <submittedName>
        <fullName evidence="1">Uncharacterized protein</fullName>
    </submittedName>
</protein>
<gene>
    <name evidence="1" type="ORF">V4839_03620</name>
</gene>
<dbReference type="EMBL" id="JAZKLI010000001">
    <property type="protein sequence ID" value="MEE9682590.1"/>
    <property type="molecule type" value="Genomic_DNA"/>
</dbReference>
<name>A0ABU7U7E4_LELAM</name>
<sequence length="72" mass="8578">MNAPRKRHIQFPFNVCEHDLMKRAEEQSGRHKLDFMRYAIMLEVSRTLAGEELNRKPAFGGFHLTFMILRMK</sequence>
<evidence type="ECO:0000313" key="2">
    <source>
        <dbReference type="Proteomes" id="UP001335910"/>
    </source>
</evidence>
<comment type="caution">
    <text evidence="1">The sequence shown here is derived from an EMBL/GenBank/DDBJ whole genome shotgun (WGS) entry which is preliminary data.</text>
</comment>
<keyword evidence="2" id="KW-1185">Reference proteome</keyword>
<reference evidence="1 2" key="1">
    <citation type="submission" date="2023-10" db="EMBL/GenBank/DDBJ databases">
        <title>Wastewater isolates of ESBL- and carbapenemase-producing Gram-negative bacteria from New Zealand.</title>
        <authorList>
            <person name="Straub C."/>
            <person name="Weaver L."/>
            <person name="Cornelius A."/>
            <person name="Mcgill E."/>
            <person name="Dyet K."/>
            <person name="White L."/>
            <person name="Pattis I."/>
        </authorList>
    </citation>
    <scope>NUCLEOTIDE SEQUENCE [LARGE SCALE GENOMIC DNA]</scope>
    <source>
        <strain evidence="1 2">ESBL35</strain>
    </source>
</reference>
<dbReference type="Proteomes" id="UP001335910">
    <property type="component" value="Unassembled WGS sequence"/>
</dbReference>
<proteinExistence type="predicted"/>
<dbReference type="RefSeq" id="WP_331388702.1">
    <property type="nucleotide sequence ID" value="NZ_JAZKLB010000001.1"/>
</dbReference>
<accession>A0ABU7U7E4</accession>